<protein>
    <recommendedName>
        <fullName evidence="9">Heat shock protein 60</fullName>
    </recommendedName>
</protein>
<dbReference type="InterPro" id="IPR027413">
    <property type="entry name" value="GROEL-like_equatorial_sf"/>
</dbReference>
<sequence>MYLTAASSAAAAAFSSSSRQLQPRPARAARRRLVVRADVKVISTGDACRRGLAAGIDKLADAVSITLGPKGRNVVIDQDDVPKVINDGVTIAKAIELPNALEHAGASLLQEIASKTNSAVGDGTTTAIVLAREIINLGLLAVATGANPVALRRGIDKSVHELIKILKSECIPVSTKEDIKAVASISSGNDEYVGNLIADALEKIGPDGVIKIESSSSIYTAVEVQEGMKVDKGYVSPHFITNHDKAIVEFENARVLLTDQRVNEVQEILPLLEKTTQLSVPLLIIAEDVSHTVYSTLVLNKLNGLLNVAVVKCPALGDEKKAILQDIAIMTGEYIEPVFSKLRTIMYRYFFASDLGWGLHGITSDQLGMAQKITITSESTTIIAHPSMRPEIEARIMQLKKDVEETTSSYLKERFSARIAKLSRGVGVIKVGAATEAELEDRKLRVEDAKNATFAAISEGITPGGGVTYVHLSKHIPSIMDLVDDPEEKMGVNIVGKALLVPAMTIARNAGADGSAVVEKLLASDWRVGYNAMTDKFEDLVAAGVVDPCRVARCVLQNSASIAGLILMTQAMMFDKIKKKKSPIPEIPGIPPLQISQKAKA</sequence>
<dbReference type="AlphaFoldDB" id="A0A835BAY7"/>
<name>A0A835BAY7_9POAL</name>
<dbReference type="FunFam" id="1.10.560.10:FF:000026">
    <property type="entry name" value="Chaperonin 60 subunit alpha 2 chloroplastic"/>
    <property type="match status" value="1"/>
</dbReference>
<accession>A0A835BAY7</accession>
<dbReference type="NCBIfam" id="NF009488">
    <property type="entry name" value="PRK12850.1"/>
    <property type="match status" value="1"/>
</dbReference>
<keyword evidence="4" id="KW-0547">Nucleotide-binding</keyword>
<dbReference type="NCBIfam" id="NF009489">
    <property type="entry name" value="PRK12851.1"/>
    <property type="match status" value="1"/>
</dbReference>
<dbReference type="Gene3D" id="3.30.260.10">
    <property type="entry name" value="TCP-1-like chaperonin intermediate domain"/>
    <property type="match status" value="1"/>
</dbReference>
<dbReference type="NCBIfam" id="NF000592">
    <property type="entry name" value="PRK00013.1"/>
    <property type="match status" value="1"/>
</dbReference>
<dbReference type="SUPFAM" id="SSF52029">
    <property type="entry name" value="GroEL apical domain-like"/>
    <property type="match status" value="1"/>
</dbReference>
<evidence type="ECO:0000256" key="4">
    <source>
        <dbReference type="ARBA" id="ARBA00022741"/>
    </source>
</evidence>
<evidence type="ECO:0000256" key="5">
    <source>
        <dbReference type="ARBA" id="ARBA00022840"/>
    </source>
</evidence>
<evidence type="ECO:0000256" key="1">
    <source>
        <dbReference type="ARBA" id="ARBA00004305"/>
    </source>
</evidence>
<dbReference type="EMBL" id="JACEFO010001934">
    <property type="protein sequence ID" value="KAF8692683.1"/>
    <property type="molecule type" value="Genomic_DNA"/>
</dbReference>
<comment type="similarity">
    <text evidence="3">Belongs to the TCP-1 chaperonin family.</text>
</comment>
<dbReference type="InterPro" id="IPR002423">
    <property type="entry name" value="Cpn60/GroEL/TCP-1"/>
</dbReference>
<keyword evidence="7" id="KW-0496">Mitochondrion</keyword>
<keyword evidence="11" id="KW-1185">Reference proteome</keyword>
<dbReference type="InterPro" id="IPR027409">
    <property type="entry name" value="GroEL-like_apical_dom_sf"/>
</dbReference>
<comment type="subcellular location">
    <subcellularLocation>
        <location evidence="1">Mitochondrion matrix</location>
    </subcellularLocation>
</comment>
<proteinExistence type="inferred from homology"/>
<dbReference type="GO" id="GO:0140662">
    <property type="term" value="F:ATP-dependent protein folding chaperone"/>
    <property type="evidence" value="ECO:0007669"/>
    <property type="project" value="InterPro"/>
</dbReference>
<dbReference type="InterPro" id="IPR017998">
    <property type="entry name" value="Chaperone_TCP-1"/>
</dbReference>
<dbReference type="Gene3D" id="1.10.560.10">
    <property type="entry name" value="GroEL-like equatorial domain"/>
    <property type="match status" value="1"/>
</dbReference>
<evidence type="ECO:0000256" key="3">
    <source>
        <dbReference type="ARBA" id="ARBA00008020"/>
    </source>
</evidence>
<dbReference type="Gene3D" id="3.50.7.10">
    <property type="entry name" value="GroEL"/>
    <property type="match status" value="1"/>
</dbReference>
<dbReference type="NCBIfam" id="TIGR02348">
    <property type="entry name" value="GroEL"/>
    <property type="match status" value="1"/>
</dbReference>
<keyword evidence="6" id="KW-0809">Transit peptide</keyword>
<reference evidence="10" key="1">
    <citation type="submission" date="2020-07" db="EMBL/GenBank/DDBJ databases">
        <title>Genome sequence and genetic diversity analysis of an under-domesticated orphan crop, white fonio (Digitaria exilis).</title>
        <authorList>
            <person name="Bennetzen J.L."/>
            <person name="Chen S."/>
            <person name="Ma X."/>
            <person name="Wang X."/>
            <person name="Yssel A.E.J."/>
            <person name="Chaluvadi S.R."/>
            <person name="Johnson M."/>
            <person name="Gangashetty P."/>
            <person name="Hamidou F."/>
            <person name="Sanogo M.D."/>
            <person name="Zwaenepoel A."/>
            <person name="Wallace J."/>
            <person name="Van De Peer Y."/>
            <person name="Van Deynze A."/>
        </authorList>
    </citation>
    <scope>NUCLEOTIDE SEQUENCE</scope>
    <source>
        <tissue evidence="10">Leaves</tissue>
    </source>
</reference>
<dbReference type="PANTHER" id="PTHR45633">
    <property type="entry name" value="60 KDA HEAT SHOCK PROTEIN, MITOCHONDRIAL"/>
    <property type="match status" value="1"/>
</dbReference>
<dbReference type="NCBIfam" id="NF009487">
    <property type="entry name" value="PRK12849.1"/>
    <property type="match status" value="1"/>
</dbReference>
<keyword evidence="8" id="KW-0143">Chaperone</keyword>
<keyword evidence="5" id="KW-0067">ATP-binding</keyword>
<gene>
    <name evidence="10" type="ORF">HU200_039515</name>
</gene>
<dbReference type="Proteomes" id="UP000636709">
    <property type="component" value="Unassembled WGS sequence"/>
</dbReference>
<dbReference type="InterPro" id="IPR027410">
    <property type="entry name" value="TCP-1-like_intermed_sf"/>
</dbReference>
<evidence type="ECO:0000256" key="2">
    <source>
        <dbReference type="ARBA" id="ARBA00006607"/>
    </source>
</evidence>
<organism evidence="10 11">
    <name type="scientific">Digitaria exilis</name>
    <dbReference type="NCBI Taxonomy" id="1010633"/>
    <lineage>
        <taxon>Eukaryota</taxon>
        <taxon>Viridiplantae</taxon>
        <taxon>Streptophyta</taxon>
        <taxon>Embryophyta</taxon>
        <taxon>Tracheophyta</taxon>
        <taxon>Spermatophyta</taxon>
        <taxon>Magnoliopsida</taxon>
        <taxon>Liliopsida</taxon>
        <taxon>Poales</taxon>
        <taxon>Poaceae</taxon>
        <taxon>PACMAD clade</taxon>
        <taxon>Panicoideae</taxon>
        <taxon>Panicodae</taxon>
        <taxon>Paniceae</taxon>
        <taxon>Anthephorinae</taxon>
        <taxon>Digitaria</taxon>
    </lineage>
</organism>
<comment type="caution">
    <text evidence="10">The sequence shown here is derived from an EMBL/GenBank/DDBJ whole genome shotgun (WGS) entry which is preliminary data.</text>
</comment>
<dbReference type="GO" id="GO:0005759">
    <property type="term" value="C:mitochondrial matrix"/>
    <property type="evidence" value="ECO:0007669"/>
    <property type="project" value="UniProtKB-SubCell"/>
</dbReference>
<evidence type="ECO:0000256" key="8">
    <source>
        <dbReference type="ARBA" id="ARBA00023186"/>
    </source>
</evidence>
<dbReference type="InterPro" id="IPR001844">
    <property type="entry name" value="Cpn60/GroEL"/>
</dbReference>
<evidence type="ECO:0000313" key="11">
    <source>
        <dbReference type="Proteomes" id="UP000636709"/>
    </source>
</evidence>
<dbReference type="CDD" id="cd03344">
    <property type="entry name" value="GroEL"/>
    <property type="match status" value="1"/>
</dbReference>
<dbReference type="SUPFAM" id="SSF48592">
    <property type="entry name" value="GroEL equatorial domain-like"/>
    <property type="match status" value="1"/>
</dbReference>
<evidence type="ECO:0000256" key="9">
    <source>
        <dbReference type="ARBA" id="ARBA00030005"/>
    </source>
</evidence>
<evidence type="ECO:0000256" key="7">
    <source>
        <dbReference type="ARBA" id="ARBA00023128"/>
    </source>
</evidence>
<dbReference type="PRINTS" id="PR00304">
    <property type="entry name" value="TCOMPLEXTCP1"/>
</dbReference>
<comment type="similarity">
    <text evidence="2">Belongs to the chaperonin (HSP60) family.</text>
</comment>
<dbReference type="GO" id="GO:0005524">
    <property type="term" value="F:ATP binding"/>
    <property type="evidence" value="ECO:0007669"/>
    <property type="project" value="UniProtKB-KW"/>
</dbReference>
<evidence type="ECO:0000313" key="10">
    <source>
        <dbReference type="EMBL" id="KAF8692683.1"/>
    </source>
</evidence>
<dbReference type="OrthoDB" id="1733909at2759"/>
<dbReference type="SUPFAM" id="SSF54849">
    <property type="entry name" value="GroEL-intermediate domain like"/>
    <property type="match status" value="1"/>
</dbReference>
<dbReference type="GO" id="GO:0042026">
    <property type="term" value="P:protein refolding"/>
    <property type="evidence" value="ECO:0007669"/>
    <property type="project" value="InterPro"/>
</dbReference>
<dbReference type="Pfam" id="PF00118">
    <property type="entry name" value="Cpn60_TCP1"/>
    <property type="match status" value="1"/>
</dbReference>
<dbReference type="FunFam" id="3.50.7.10:FF:000001">
    <property type="entry name" value="60 kDa chaperonin"/>
    <property type="match status" value="1"/>
</dbReference>
<evidence type="ECO:0000256" key="6">
    <source>
        <dbReference type="ARBA" id="ARBA00022946"/>
    </source>
</evidence>